<sequence length="107" mass="13113">MSKQFSSDLKLKAVKYYYKVNNYSKVCDIFECSERSLKRWIERYEKYNTVDRIQRKEGSYKIKKEHIKFLKETIKNNNDIHIKVLFVLLKNKFPDLDISRQYIHDII</sequence>
<feature type="domain" description="Insertion element IS150 protein InsJ-like helix-turn-helix" evidence="1">
    <location>
        <begin position="10"/>
        <end position="48"/>
    </location>
</feature>
<evidence type="ECO:0000313" key="2">
    <source>
        <dbReference type="EMBL" id="QHT26927.1"/>
    </source>
</evidence>
<dbReference type="SUPFAM" id="SSF46689">
    <property type="entry name" value="Homeodomain-like"/>
    <property type="match status" value="1"/>
</dbReference>
<dbReference type="EMBL" id="MN739804">
    <property type="protein sequence ID" value="QHT26927.1"/>
    <property type="molecule type" value="Genomic_DNA"/>
</dbReference>
<dbReference type="InterPro" id="IPR009057">
    <property type="entry name" value="Homeodomain-like_sf"/>
</dbReference>
<dbReference type="Pfam" id="PF13518">
    <property type="entry name" value="HTH_28"/>
    <property type="match status" value="1"/>
</dbReference>
<organism evidence="2">
    <name type="scientific">viral metagenome</name>
    <dbReference type="NCBI Taxonomy" id="1070528"/>
    <lineage>
        <taxon>unclassified sequences</taxon>
        <taxon>metagenomes</taxon>
        <taxon>organismal metagenomes</taxon>
    </lineage>
</organism>
<protein>
    <recommendedName>
        <fullName evidence="1">Insertion element IS150 protein InsJ-like helix-turn-helix domain-containing protein</fullName>
    </recommendedName>
</protein>
<accession>A0A6C0ECM4</accession>
<evidence type="ECO:0000259" key="1">
    <source>
        <dbReference type="Pfam" id="PF13518"/>
    </source>
</evidence>
<reference evidence="2" key="1">
    <citation type="journal article" date="2020" name="Nature">
        <title>Giant virus diversity and host interactions through global metagenomics.</title>
        <authorList>
            <person name="Schulz F."/>
            <person name="Roux S."/>
            <person name="Paez-Espino D."/>
            <person name="Jungbluth S."/>
            <person name="Walsh D.A."/>
            <person name="Denef V.J."/>
            <person name="McMahon K.D."/>
            <person name="Konstantinidis K.T."/>
            <person name="Eloe-Fadrosh E.A."/>
            <person name="Kyrpides N.C."/>
            <person name="Woyke T."/>
        </authorList>
    </citation>
    <scope>NUCLEOTIDE SEQUENCE</scope>
    <source>
        <strain evidence="2">GVMAG-M-3300023179-2</strain>
    </source>
</reference>
<proteinExistence type="predicted"/>
<dbReference type="AlphaFoldDB" id="A0A6C0ECM4"/>
<name>A0A6C0ECM4_9ZZZZ</name>
<dbReference type="InterPro" id="IPR055247">
    <property type="entry name" value="InsJ-like_HTH"/>
</dbReference>